<dbReference type="EMBL" id="JBEZAE010000002">
    <property type="protein sequence ID" value="MEU7069612.1"/>
    <property type="molecule type" value="Genomic_DNA"/>
</dbReference>
<gene>
    <name evidence="2" type="ORF">AB0A88_05590</name>
</gene>
<evidence type="ECO:0000313" key="3">
    <source>
        <dbReference type="Proteomes" id="UP001551329"/>
    </source>
</evidence>
<proteinExistence type="predicted"/>
<reference evidence="2 3" key="1">
    <citation type="submission" date="2024-06" db="EMBL/GenBank/DDBJ databases">
        <title>The Natural Products Discovery Center: Release of the First 8490 Sequenced Strains for Exploring Actinobacteria Biosynthetic Diversity.</title>
        <authorList>
            <person name="Kalkreuter E."/>
            <person name="Kautsar S.A."/>
            <person name="Yang D."/>
            <person name="Bader C.D."/>
            <person name="Teijaro C.N."/>
            <person name="Fluegel L."/>
            <person name="Davis C.M."/>
            <person name="Simpson J.R."/>
            <person name="Lauterbach L."/>
            <person name="Steele A.D."/>
            <person name="Gui C."/>
            <person name="Meng S."/>
            <person name="Li G."/>
            <person name="Viehrig K."/>
            <person name="Ye F."/>
            <person name="Su P."/>
            <person name="Kiefer A.F."/>
            <person name="Nichols A."/>
            <person name="Cepeda A.J."/>
            <person name="Yan W."/>
            <person name="Fan B."/>
            <person name="Jiang Y."/>
            <person name="Adhikari A."/>
            <person name="Zheng C.-J."/>
            <person name="Schuster L."/>
            <person name="Cowan T.M."/>
            <person name="Smanski M.J."/>
            <person name="Chevrette M.G."/>
            <person name="De Carvalho L.P.S."/>
            <person name="Shen B."/>
        </authorList>
    </citation>
    <scope>NUCLEOTIDE SEQUENCE [LARGE SCALE GENOMIC DNA]</scope>
    <source>
        <strain evidence="2 3">NPDC045974</strain>
    </source>
</reference>
<name>A0ABV3C4A8_9ACTN</name>
<feature type="domain" description="Putative endonuclease Z1" evidence="1">
    <location>
        <begin position="482"/>
        <end position="729"/>
    </location>
</feature>
<dbReference type="InterPro" id="IPR018310">
    <property type="entry name" value="Put_endonuclease_Z1-dom"/>
</dbReference>
<organism evidence="2 3">
    <name type="scientific">Streptomyces narbonensis</name>
    <dbReference type="NCBI Taxonomy" id="67333"/>
    <lineage>
        <taxon>Bacteria</taxon>
        <taxon>Bacillati</taxon>
        <taxon>Actinomycetota</taxon>
        <taxon>Actinomycetes</taxon>
        <taxon>Kitasatosporales</taxon>
        <taxon>Streptomycetaceae</taxon>
        <taxon>Streptomyces</taxon>
    </lineage>
</organism>
<dbReference type="Proteomes" id="UP001551329">
    <property type="component" value="Unassembled WGS sequence"/>
</dbReference>
<evidence type="ECO:0000259" key="1">
    <source>
        <dbReference type="Pfam" id="PF10593"/>
    </source>
</evidence>
<dbReference type="Pfam" id="PF10593">
    <property type="entry name" value="Z1"/>
    <property type="match status" value="1"/>
</dbReference>
<protein>
    <submittedName>
        <fullName evidence="2">Z1 domain-containing protein</fullName>
    </submittedName>
</protein>
<dbReference type="RefSeq" id="WP_358472442.1">
    <property type="nucleotide sequence ID" value="NZ_JBEZAE010000002.1"/>
</dbReference>
<sequence>MTEPDAAAALRLDLHARALGDMSSGKPKRLVRALEYQAEDLAPEAMDLATEADFLSVLRGARATDQLVEMWRKQLTRWDYHENALWSGHPPRTDGRRAEAYALLGVGEETGKHLDTLVPVSKAAGTVVISTEHKLWYTPQSLQGRPWYWPAYRRLLTEKGWPEDVVAGLDEATDRVVERLADPTAPEAYQSKGLVVGYVQSGKTANFAGVIAKAMDAGYRLVIVLGGTLNMLRAQTQRRLDMELVGRENIMRGGTEYESDYADDPAWSQGKFAAFGAMPSTLGAFDIHRMTTRDVDYQSLQQGIAALESDKQEPGLPLCHPRNLHRAAARLMVVKKNSTVLEKLVKDLRKIQTPLSEIPVLIVDDESDEASVNTSNLAKPDAERTAINRKISELLRMLPRAQYVGYTATPFANVFIDPSDTEDIFPKDFIISLPRPDGYMGARDFHDLDSDLSEEERTFANSNEMAHVRSIVMEDDEDDTCLERAMDMFLLTAAMKLYREDKGGLDDRYFQHHTMLIHESVRQDDHRELLARVTRLWWNAGYSGAAGRDRLRTLFDTDVAPVSAVRADGQSVPASFEDLAPYIGPAVIRIGGDDKPIIVVNGDKDIETGEADFDKRSIWKILIGGQKLARGFTVEGLTVSYFRRRAGNASTLMQMGRWFGFRKGYQDLVRLYLGRQEAMGKKEIDLYEGFEAICRDEEAFRAELAQYSVTVDGRPQVTPDQVPPLVWQHIPWLKPTSPNKMYNSRLVTVRSPGEWQEPTAYPTKTVDLRHNTNLWTPVLDGLSAESTRLSYRFAEKNVTHRFPALTGRMGSRELLDLVSRARWGAPSQFAPHLDYLREITMSEPAQVDDWIVLAPQHAQPGKRIRLGSSGRTYSYFGRDRRRAPLFGAISDVKHRAAAMRIAGSLTDSGDATVEGLVAPRRGVIVLYPVVESAHRTGLGEGDSLDPSQVVMAFGFVAPASARSDDGRVLRFTTVDSSQEGVAIIDTATGATSD</sequence>
<keyword evidence="3" id="KW-1185">Reference proteome</keyword>
<accession>A0ABV3C4A8</accession>
<comment type="caution">
    <text evidence="2">The sequence shown here is derived from an EMBL/GenBank/DDBJ whole genome shotgun (WGS) entry which is preliminary data.</text>
</comment>
<evidence type="ECO:0000313" key="2">
    <source>
        <dbReference type="EMBL" id="MEU7069612.1"/>
    </source>
</evidence>